<keyword evidence="3" id="KW-1185">Reference proteome</keyword>
<dbReference type="EMBL" id="NHON01000088">
    <property type="protein sequence ID" value="OWJ62808.1"/>
    <property type="molecule type" value="Genomic_DNA"/>
</dbReference>
<dbReference type="InterPro" id="IPR050491">
    <property type="entry name" value="AmpC-like"/>
</dbReference>
<dbReference type="RefSeq" id="WP_088155732.1">
    <property type="nucleotide sequence ID" value="NZ_NHON01000088.1"/>
</dbReference>
<reference evidence="3" key="1">
    <citation type="submission" date="2017-05" db="EMBL/GenBank/DDBJ databases">
        <authorList>
            <person name="Macchi M."/>
            <person name="Festa S."/>
            <person name="Coppotelli B.M."/>
            <person name="Morelli I.S."/>
        </authorList>
    </citation>
    <scope>NUCLEOTIDE SEQUENCE [LARGE SCALE GENOMIC DNA]</scope>
    <source>
        <strain evidence="3">I</strain>
    </source>
</reference>
<evidence type="ECO:0000313" key="2">
    <source>
        <dbReference type="EMBL" id="OWJ62808.1"/>
    </source>
</evidence>
<evidence type="ECO:0000313" key="3">
    <source>
        <dbReference type="Proteomes" id="UP000196655"/>
    </source>
</evidence>
<gene>
    <name evidence="2" type="ORF">BWR60_29420</name>
</gene>
<dbReference type="InterPro" id="IPR012338">
    <property type="entry name" value="Beta-lactam/transpept-like"/>
</dbReference>
<comment type="caution">
    <text evidence="2">The sequence shown here is derived from an EMBL/GenBank/DDBJ whole genome shotgun (WGS) entry which is preliminary data.</text>
</comment>
<dbReference type="Proteomes" id="UP000196655">
    <property type="component" value="Unassembled WGS sequence"/>
</dbReference>
<keyword evidence="2" id="KW-0378">Hydrolase</keyword>
<dbReference type="Gene3D" id="3.40.710.10">
    <property type="entry name" value="DD-peptidase/beta-lactamase superfamily"/>
    <property type="match status" value="1"/>
</dbReference>
<dbReference type="PANTHER" id="PTHR46825">
    <property type="entry name" value="D-ALANYL-D-ALANINE-CARBOXYPEPTIDASE/ENDOPEPTIDASE AMPH"/>
    <property type="match status" value="1"/>
</dbReference>
<organism evidence="2 3">
    <name type="scientific">Inquilinus limosus</name>
    <dbReference type="NCBI Taxonomy" id="171674"/>
    <lineage>
        <taxon>Bacteria</taxon>
        <taxon>Pseudomonadati</taxon>
        <taxon>Pseudomonadota</taxon>
        <taxon>Alphaproteobacteria</taxon>
        <taxon>Rhodospirillales</taxon>
        <taxon>Rhodospirillaceae</taxon>
        <taxon>Inquilinus</taxon>
    </lineage>
</organism>
<dbReference type="PANTHER" id="PTHR46825:SF9">
    <property type="entry name" value="BETA-LACTAMASE-RELATED DOMAIN-CONTAINING PROTEIN"/>
    <property type="match status" value="1"/>
</dbReference>
<dbReference type="Pfam" id="PF00144">
    <property type="entry name" value="Beta-lactamase"/>
    <property type="match status" value="1"/>
</dbReference>
<feature type="domain" description="Beta-lactamase-related" evidence="1">
    <location>
        <begin position="14"/>
        <end position="326"/>
    </location>
</feature>
<dbReference type="InterPro" id="IPR001466">
    <property type="entry name" value="Beta-lactam-related"/>
</dbReference>
<dbReference type="AlphaFoldDB" id="A0A211ZBY2"/>
<name>A0A211ZBY2_9PROT</name>
<accession>A0A211ZBY2</accession>
<dbReference type="OrthoDB" id="5705574at2"/>
<evidence type="ECO:0000259" key="1">
    <source>
        <dbReference type="Pfam" id="PF00144"/>
    </source>
</evidence>
<dbReference type="SUPFAM" id="SSF56601">
    <property type="entry name" value="beta-lactamase/transpeptidase-like"/>
    <property type="match status" value="1"/>
</dbReference>
<proteinExistence type="predicted"/>
<dbReference type="GO" id="GO:0016787">
    <property type="term" value="F:hydrolase activity"/>
    <property type="evidence" value="ECO:0007669"/>
    <property type="project" value="UniProtKB-KW"/>
</dbReference>
<protein>
    <submittedName>
        <fullName evidence="2">Serine hydrolase</fullName>
    </submittedName>
</protein>
<sequence length="453" mass="47662">MTEWLDAALAYGGRWIDHQLQATEQPGCVVAVAKGGQVVWERAFGVADLRTGEALTTAHRFRVASHSKTFTAVGIMKLQEAGRLHLDDRIGTHVPGLHALVADTTIAQLLAHASGMMRDGTRSPHWQVRAPFFDAAALRAELALPLALDANSRFKYSNLGFGLLGLAIEAITGEPYAGWIAREVVGASGLADTAPDTPLGAGAPLATGHSNRLPFGRGTLGGDQPTFALAAATGFVSTAGDLARFFASLDPAAETSVLSVASRREMTRRHWEVPHQSEPRHYGLGTMIGQVDGHTLIGHGGSFPGFISRSAAVPDWGIGLSVVTNAIDGPANAWLDGLVSILHQFASHGAPSAGVAGWAGRWWNLWRVVDLVPMGDLVLAADPAGFKPFADATEIEITGPDRGRVRLANGFASHGEAVERSVDASGTADRLFVGGSEMVADPKDLAVSYETPA</sequence>